<dbReference type="InterPro" id="IPR036721">
    <property type="entry name" value="RCK_C_sf"/>
</dbReference>
<dbReference type="RefSeq" id="WP_210038417.1">
    <property type="nucleotide sequence ID" value="NZ_JBHLVU010000022.1"/>
</dbReference>
<dbReference type="InterPro" id="IPR058776">
    <property type="entry name" value="KhtT-like_N"/>
</dbReference>
<name>A0ABS7C0A9_9BACL</name>
<dbReference type="SUPFAM" id="SSF116726">
    <property type="entry name" value="TrkA C-terminal domain-like"/>
    <property type="match status" value="1"/>
</dbReference>
<dbReference type="PIRSF" id="PIRSF005028">
    <property type="entry name" value="KhtT"/>
    <property type="match status" value="1"/>
</dbReference>
<feature type="domain" description="RCK C-terminal" evidence="1">
    <location>
        <begin position="76"/>
        <end position="161"/>
    </location>
</feature>
<evidence type="ECO:0000313" key="2">
    <source>
        <dbReference type="EMBL" id="MBW7454347.1"/>
    </source>
</evidence>
<dbReference type="InterPro" id="IPR006037">
    <property type="entry name" value="RCK_C"/>
</dbReference>
<dbReference type="PANTHER" id="PTHR30445:SF8">
    <property type="entry name" value="K(+)_H(+) ANTIPORTER SUBUNIT KHTT"/>
    <property type="match status" value="1"/>
</dbReference>
<keyword evidence="3" id="KW-1185">Reference proteome</keyword>
<accession>A0ABS7C0A9</accession>
<reference evidence="2 3" key="1">
    <citation type="submission" date="2021-07" db="EMBL/GenBank/DDBJ databases">
        <title>Paenibacillus radiodurans sp. nov., isolated from the southeastern edge of Tengger Desert.</title>
        <authorList>
            <person name="Zhang G."/>
        </authorList>
    </citation>
    <scope>NUCLEOTIDE SEQUENCE [LARGE SCALE GENOMIC DNA]</scope>
    <source>
        <strain evidence="2 3">CCM 7311</strain>
    </source>
</reference>
<protein>
    <submittedName>
        <fullName evidence="2">Cation:proton antiporter regulatory subunit</fullName>
    </submittedName>
</protein>
<dbReference type="InterPro" id="IPR026278">
    <property type="entry name" value="KhtT"/>
</dbReference>
<proteinExistence type="predicted"/>
<dbReference type="PROSITE" id="PS51202">
    <property type="entry name" value="RCK_C"/>
    <property type="match status" value="1"/>
</dbReference>
<dbReference type="Gene3D" id="3.30.70.1450">
    <property type="entry name" value="Regulator of K+ conductance, C-terminal domain"/>
    <property type="match status" value="1"/>
</dbReference>
<gene>
    <name evidence="2" type="ORF">K0U00_09925</name>
</gene>
<dbReference type="EMBL" id="JAHZIK010000188">
    <property type="protein sequence ID" value="MBW7454347.1"/>
    <property type="molecule type" value="Genomic_DNA"/>
</dbReference>
<comment type="caution">
    <text evidence="2">The sequence shown here is derived from an EMBL/GenBank/DDBJ whole genome shotgun (WGS) entry which is preliminary data.</text>
</comment>
<dbReference type="PANTHER" id="PTHR30445">
    <property type="entry name" value="K(+)_H(+) ANTIPORTER SUBUNIT KHTT"/>
    <property type="match status" value="1"/>
</dbReference>
<dbReference type="InterPro" id="IPR050144">
    <property type="entry name" value="AAE_transporter"/>
</dbReference>
<sequence>MNIRETDLPGIGKKFQLSTRDGDQMIIIVHDDGRRECYHFQGEDMDEAHSLITLDDDEARLVAAIIGGVTYKPTAVETMEMALDDLIIEWYRIEQEHKCVGKSIGELNVRQNSGATILAIVGKNHAKYVNPGPDIVLQAESMLVVAGERGQQKLFKKMIKNGCE</sequence>
<organism evidence="2 3">
    <name type="scientific">Paenibacillus sepulcri</name>
    <dbReference type="NCBI Taxonomy" id="359917"/>
    <lineage>
        <taxon>Bacteria</taxon>
        <taxon>Bacillati</taxon>
        <taxon>Bacillota</taxon>
        <taxon>Bacilli</taxon>
        <taxon>Bacillales</taxon>
        <taxon>Paenibacillaceae</taxon>
        <taxon>Paenibacillus</taxon>
    </lineage>
</organism>
<evidence type="ECO:0000259" key="1">
    <source>
        <dbReference type="PROSITE" id="PS51202"/>
    </source>
</evidence>
<evidence type="ECO:0000313" key="3">
    <source>
        <dbReference type="Proteomes" id="UP001519887"/>
    </source>
</evidence>
<dbReference type="Pfam" id="PF25991">
    <property type="entry name" value="KhtT_N"/>
    <property type="match status" value="1"/>
</dbReference>
<dbReference type="Proteomes" id="UP001519887">
    <property type="component" value="Unassembled WGS sequence"/>
</dbReference>
<dbReference type="Pfam" id="PF02080">
    <property type="entry name" value="TrkA_C"/>
    <property type="match status" value="1"/>
</dbReference>